<organism evidence="4 5">
    <name type="scientific">Liquorilactobacillus uvarum DSM 19971</name>
    <dbReference type="NCBI Taxonomy" id="1423812"/>
    <lineage>
        <taxon>Bacteria</taxon>
        <taxon>Bacillati</taxon>
        <taxon>Bacillota</taxon>
        <taxon>Bacilli</taxon>
        <taxon>Lactobacillales</taxon>
        <taxon>Lactobacillaceae</taxon>
        <taxon>Liquorilactobacillus</taxon>
    </lineage>
</organism>
<dbReference type="OrthoDB" id="2297975at2"/>
<feature type="transmembrane region" description="Helical" evidence="2">
    <location>
        <begin position="76"/>
        <end position="93"/>
    </location>
</feature>
<accession>A0A0R1PKW7</accession>
<keyword evidence="2" id="KW-1133">Transmembrane helix</keyword>
<feature type="transmembrane region" description="Helical" evidence="2">
    <location>
        <begin position="189"/>
        <end position="210"/>
    </location>
</feature>
<reference evidence="4 5" key="1">
    <citation type="journal article" date="2015" name="Genome Announc.">
        <title>Expanding the biotechnology potential of lactobacilli through comparative genomics of 213 strains and associated genera.</title>
        <authorList>
            <person name="Sun Z."/>
            <person name="Harris H.M."/>
            <person name="McCann A."/>
            <person name="Guo C."/>
            <person name="Argimon S."/>
            <person name="Zhang W."/>
            <person name="Yang X."/>
            <person name="Jeffery I.B."/>
            <person name="Cooney J.C."/>
            <person name="Kagawa T.F."/>
            <person name="Liu W."/>
            <person name="Song Y."/>
            <person name="Salvetti E."/>
            <person name="Wrobel A."/>
            <person name="Rasinkangas P."/>
            <person name="Parkhill J."/>
            <person name="Rea M.C."/>
            <person name="O'Sullivan O."/>
            <person name="Ritari J."/>
            <person name="Douillard F.P."/>
            <person name="Paul Ross R."/>
            <person name="Yang R."/>
            <person name="Briner A.E."/>
            <person name="Felis G.E."/>
            <person name="de Vos W.M."/>
            <person name="Barrangou R."/>
            <person name="Klaenhammer T.R."/>
            <person name="Caufield P.W."/>
            <person name="Cui Y."/>
            <person name="Zhang H."/>
            <person name="O'Toole P.W."/>
        </authorList>
    </citation>
    <scope>NUCLEOTIDE SEQUENCE [LARGE SCALE GENOMIC DNA]</scope>
    <source>
        <strain evidence="4 5">DSM 19971</strain>
    </source>
</reference>
<dbReference type="Proteomes" id="UP000051155">
    <property type="component" value="Unassembled WGS sequence"/>
</dbReference>
<evidence type="ECO:0000256" key="1">
    <source>
        <dbReference type="ARBA" id="ARBA00009067"/>
    </source>
</evidence>
<feature type="transmembrane region" description="Helical" evidence="2">
    <location>
        <begin position="12"/>
        <end position="30"/>
    </location>
</feature>
<feature type="transmembrane region" description="Helical" evidence="2">
    <location>
        <begin position="138"/>
        <end position="155"/>
    </location>
</feature>
<name>A0A0R1PKW7_9LACO</name>
<keyword evidence="2" id="KW-0812">Transmembrane</keyword>
<dbReference type="GO" id="GO:0080120">
    <property type="term" value="P:CAAX-box protein maturation"/>
    <property type="evidence" value="ECO:0007669"/>
    <property type="project" value="UniProtKB-ARBA"/>
</dbReference>
<gene>
    <name evidence="4" type="ORF">FD20_GL002029</name>
</gene>
<evidence type="ECO:0000313" key="4">
    <source>
        <dbReference type="EMBL" id="KRL33095.1"/>
    </source>
</evidence>
<feature type="transmembrane region" description="Helical" evidence="2">
    <location>
        <begin position="161"/>
        <end position="182"/>
    </location>
</feature>
<dbReference type="AlphaFoldDB" id="A0A0R1PKW7"/>
<feature type="domain" description="CAAX prenyl protease 2/Lysostaphin resistance protein A-like" evidence="3">
    <location>
        <begin position="101"/>
        <end position="201"/>
    </location>
</feature>
<keyword evidence="5" id="KW-1185">Reference proteome</keyword>
<evidence type="ECO:0000256" key="2">
    <source>
        <dbReference type="SAM" id="Phobius"/>
    </source>
</evidence>
<comment type="similarity">
    <text evidence="1">Belongs to the UPF0177 family.</text>
</comment>
<dbReference type="EMBL" id="AZEG01000054">
    <property type="protein sequence ID" value="KRL33095.1"/>
    <property type="molecule type" value="Genomic_DNA"/>
</dbReference>
<keyword evidence="2" id="KW-0472">Membrane</keyword>
<evidence type="ECO:0000313" key="5">
    <source>
        <dbReference type="Proteomes" id="UP000051155"/>
    </source>
</evidence>
<comment type="caution">
    <text evidence="4">The sequence shown here is derived from an EMBL/GenBank/DDBJ whole genome shotgun (WGS) entry which is preliminary data.</text>
</comment>
<evidence type="ECO:0000259" key="3">
    <source>
        <dbReference type="Pfam" id="PF02517"/>
    </source>
</evidence>
<protein>
    <recommendedName>
        <fullName evidence="3">CAAX prenyl protease 2/Lysostaphin resistance protein A-like domain-containing protein</fullName>
    </recommendedName>
</protein>
<dbReference type="GO" id="GO:0004175">
    <property type="term" value="F:endopeptidase activity"/>
    <property type="evidence" value="ECO:0007669"/>
    <property type="project" value="UniProtKB-ARBA"/>
</dbReference>
<dbReference type="RefSeq" id="WP_057738779.1">
    <property type="nucleotide sequence ID" value="NZ_AZEG01000054.1"/>
</dbReference>
<proteinExistence type="inferred from homology"/>
<sequence length="269" mass="30584">MTHNFRSDLGKVIIFWISIVVFDNYFSIYVMEVLHIKTSYLTLEIYFKLFEMLFAVVLNIILIHEKVRWKINLGRNSYVVFFIMFVILFVFSSNHTNNIKSAFVIGIIASIPEEYIFRNIITGKLMVSAIPVKNIKSVLLRIAIASSLFSLYYLGNAGSDGISSTLLQMIQVIGLGFFLGCLFVRKGSVLFPIAMHFFIDYLATIINGIGTPVATHLTFSNLLTSFFIMCVYIILGITILDVNNPGNWELLKKSNSRKPKLYSAKKQNN</sequence>
<dbReference type="PATRIC" id="fig|1423812.3.peg.2156"/>
<dbReference type="Pfam" id="PF02517">
    <property type="entry name" value="Rce1-like"/>
    <property type="match status" value="1"/>
</dbReference>
<feature type="transmembrane region" description="Helical" evidence="2">
    <location>
        <begin position="222"/>
        <end position="243"/>
    </location>
</feature>
<dbReference type="STRING" id="1423812.FD20_GL002029"/>
<feature type="transmembrane region" description="Helical" evidence="2">
    <location>
        <begin position="45"/>
        <end position="64"/>
    </location>
</feature>
<dbReference type="InterPro" id="IPR003675">
    <property type="entry name" value="Rce1/LyrA-like_dom"/>
</dbReference>